<dbReference type="PANTHER" id="PTHR46312:SF2">
    <property type="entry name" value="NUCLEOTIDE-BINDING OLIGOMERIZATION DOMAIN-CONTAINING PROTEIN 2-LIKE"/>
    <property type="match status" value="1"/>
</dbReference>
<evidence type="ECO:0000313" key="3">
    <source>
        <dbReference type="Proteomes" id="UP001152320"/>
    </source>
</evidence>
<dbReference type="InterPro" id="IPR027417">
    <property type="entry name" value="P-loop_NTPase"/>
</dbReference>
<organism evidence="2 3">
    <name type="scientific">Holothuria leucospilota</name>
    <name type="common">Black long sea cucumber</name>
    <name type="synonym">Mertensiothuria leucospilota</name>
    <dbReference type="NCBI Taxonomy" id="206669"/>
    <lineage>
        <taxon>Eukaryota</taxon>
        <taxon>Metazoa</taxon>
        <taxon>Echinodermata</taxon>
        <taxon>Eleutherozoa</taxon>
        <taxon>Echinozoa</taxon>
        <taxon>Holothuroidea</taxon>
        <taxon>Aspidochirotacea</taxon>
        <taxon>Aspidochirotida</taxon>
        <taxon>Holothuriidae</taxon>
        <taxon>Holothuria</taxon>
    </lineage>
</organism>
<accession>A0A9Q1HL39</accession>
<dbReference type="Proteomes" id="UP001152320">
    <property type="component" value="Chromosome 1"/>
</dbReference>
<evidence type="ECO:0000313" key="2">
    <source>
        <dbReference type="EMBL" id="KAJ8049291.1"/>
    </source>
</evidence>
<dbReference type="Gene3D" id="3.40.50.300">
    <property type="entry name" value="P-loop containing nucleotide triphosphate hydrolases"/>
    <property type="match status" value="1"/>
</dbReference>
<protein>
    <recommendedName>
        <fullName evidence="1">NACHT domain-containing protein</fullName>
    </recommendedName>
</protein>
<dbReference type="PANTHER" id="PTHR46312">
    <property type="entry name" value="NACHT DOMAIN-CONTAINING PROTEIN"/>
    <property type="match status" value="1"/>
</dbReference>
<name>A0A9Q1HL39_HOLLE</name>
<feature type="domain" description="NACHT" evidence="1">
    <location>
        <begin position="1"/>
        <end position="135"/>
    </location>
</feature>
<reference evidence="2" key="1">
    <citation type="submission" date="2021-10" db="EMBL/GenBank/DDBJ databases">
        <title>Tropical sea cucumber genome reveals ecological adaptation and Cuvierian tubules defense mechanism.</title>
        <authorList>
            <person name="Chen T."/>
        </authorList>
    </citation>
    <scope>NUCLEOTIDE SEQUENCE</scope>
    <source>
        <strain evidence="2">Nanhai2018</strain>
        <tissue evidence="2">Muscle</tissue>
    </source>
</reference>
<dbReference type="AlphaFoldDB" id="A0A9Q1HL39"/>
<dbReference type="InterPro" id="IPR007111">
    <property type="entry name" value="NACHT_NTPase"/>
</dbReference>
<comment type="caution">
    <text evidence="2">The sequence shown here is derived from an EMBL/GenBank/DDBJ whole genome shotgun (WGS) entry which is preliminary data.</text>
</comment>
<dbReference type="EMBL" id="JAIZAY010000001">
    <property type="protein sequence ID" value="KAJ8049291.1"/>
    <property type="molecule type" value="Genomic_DNA"/>
</dbReference>
<dbReference type="Pfam" id="PF05729">
    <property type="entry name" value="NACHT"/>
    <property type="match status" value="1"/>
</dbReference>
<evidence type="ECO:0000259" key="1">
    <source>
        <dbReference type="Pfam" id="PF05729"/>
    </source>
</evidence>
<keyword evidence="3" id="KW-1185">Reference proteome</keyword>
<sequence>MLAFRIVQDWCSQEAYLKDVKILIFLRLQQVGNVKSIYTAIKRCLLPTDSRLNERDIENLIKCSSSVMIILDGFDDYFKKGNGINLDIKRIIKKQMFLNFEILLTTRFLPKEMARETVRLRITGLDDRMRDNYLRTAVVGEDGGAIKRIKRRLNDNPVLEDLCQVTLFFVILAHISHDRVFHPPCKTTTALFRYMMDCLQIHPKSNIMTERDNVETYHLYGKDYIKLYKLAFEGLKGGKEKLVWRKHELAAEIGDKLYDMCLQTGVLIEEEILDSSSKSDLPLFCQFHTEVRFFHIRFCEWYAAHYVAKYVESSSDVEAVRNIIGNIDPVEHQYFYRFACGLNTNIASSIIKVVKTLKGGGMCIVLCLFELTDKAENFLHGVRDMFLRCIELKKGQNKLQQKAVLQVLSMASRIKIPIYRVDVVNCFHSVDVSKGYLYLNSNMSMSVLPTLRNLWIWEEITGREMTNEEITDVIKYASLHSSLEFLGFGFCLLPQLIDANVLSDLRSRNVEVLWGFPADYSLNLLSGQWQSKGEVVTNQMYQRVVTFCSTIKCYVTFVRGQKQLN</sequence>
<gene>
    <name evidence="2" type="ORF">HOLleu_01973</name>
</gene>
<dbReference type="OrthoDB" id="120976at2759"/>
<proteinExistence type="predicted"/>